<evidence type="ECO:0000256" key="15">
    <source>
        <dbReference type="ARBA" id="ARBA00023180"/>
    </source>
</evidence>
<evidence type="ECO:0000256" key="16">
    <source>
        <dbReference type="SAM" id="SignalP"/>
    </source>
</evidence>
<keyword evidence="4" id="KW-1003">Cell membrane</keyword>
<dbReference type="PROSITE" id="PS00108">
    <property type="entry name" value="PROTEIN_KINASE_ST"/>
    <property type="match status" value="1"/>
</dbReference>
<dbReference type="Gene3D" id="1.10.510.10">
    <property type="entry name" value="Transferase(Phosphotransferase) domain 1"/>
    <property type="match status" value="1"/>
</dbReference>
<reference evidence="20 21" key="1">
    <citation type="journal article" date="2019" name="Genome Biol. Evol.">
        <title>Insights into the evolution of the New World diploid cottons (Gossypium, subgenus Houzingenia) based on genome sequencing.</title>
        <authorList>
            <person name="Grover C.E."/>
            <person name="Arick M.A. 2nd"/>
            <person name="Thrash A."/>
            <person name="Conover J.L."/>
            <person name="Sanders W.S."/>
            <person name="Peterson D.G."/>
            <person name="Frelichowski J.E."/>
            <person name="Scheffler J.A."/>
            <person name="Scheffler B.E."/>
            <person name="Wendel J.F."/>
        </authorList>
    </citation>
    <scope>NUCLEOTIDE SEQUENCE [LARGE SCALE GENOMIC DNA]</scope>
    <source>
        <strain evidence="20">157</strain>
        <tissue evidence="20">Leaf</tissue>
    </source>
</reference>
<dbReference type="InterPro" id="IPR000719">
    <property type="entry name" value="Prot_kinase_dom"/>
</dbReference>
<dbReference type="GO" id="GO:0004672">
    <property type="term" value="F:protein kinase activity"/>
    <property type="evidence" value="ECO:0007669"/>
    <property type="project" value="InterPro"/>
</dbReference>
<proteinExistence type="inferred from homology"/>
<keyword evidence="13" id="KW-1015">Disulfide bond</keyword>
<evidence type="ECO:0000256" key="3">
    <source>
        <dbReference type="ARBA" id="ARBA00010217"/>
    </source>
</evidence>
<dbReference type="InterPro" id="IPR011009">
    <property type="entry name" value="Kinase-like_dom_sf"/>
</dbReference>
<dbReference type="Pfam" id="PF00069">
    <property type="entry name" value="Pkinase"/>
    <property type="match status" value="1"/>
</dbReference>
<keyword evidence="14" id="KW-0675">Receptor</keyword>
<dbReference type="PROSITE" id="PS50011">
    <property type="entry name" value="PROTEIN_KINASE_DOM"/>
    <property type="match status" value="1"/>
</dbReference>
<keyword evidence="11" id="KW-1133">Transmembrane helix</keyword>
<dbReference type="InterPro" id="IPR000858">
    <property type="entry name" value="S_locus_glycoprot_dom"/>
</dbReference>
<dbReference type="Gene3D" id="3.50.4.10">
    <property type="entry name" value="Hepatocyte Growth Factor"/>
    <property type="match status" value="1"/>
</dbReference>
<dbReference type="Pfam" id="PF00954">
    <property type="entry name" value="S_locus_glycop"/>
    <property type="match status" value="1"/>
</dbReference>
<keyword evidence="8" id="KW-0430">Lectin</keyword>
<dbReference type="Proteomes" id="UP000593572">
    <property type="component" value="Unassembled WGS sequence"/>
</dbReference>
<dbReference type="SMART" id="SM00220">
    <property type="entry name" value="S_TKc"/>
    <property type="match status" value="1"/>
</dbReference>
<dbReference type="Gene3D" id="3.30.200.20">
    <property type="entry name" value="Phosphorylase Kinase, domain 1"/>
    <property type="match status" value="1"/>
</dbReference>
<evidence type="ECO:0000256" key="11">
    <source>
        <dbReference type="ARBA" id="ARBA00022989"/>
    </source>
</evidence>
<keyword evidence="21" id="KW-1185">Reference proteome</keyword>
<dbReference type="InterPro" id="IPR003609">
    <property type="entry name" value="Pan_app"/>
</dbReference>
<evidence type="ECO:0000256" key="12">
    <source>
        <dbReference type="ARBA" id="ARBA00023136"/>
    </source>
</evidence>
<evidence type="ECO:0000256" key="10">
    <source>
        <dbReference type="ARBA" id="ARBA00022840"/>
    </source>
</evidence>
<dbReference type="Pfam" id="PF01453">
    <property type="entry name" value="B_lectin"/>
    <property type="match status" value="1"/>
</dbReference>
<dbReference type="SUPFAM" id="SSF56112">
    <property type="entry name" value="Protein kinase-like (PK-like)"/>
    <property type="match status" value="1"/>
</dbReference>
<evidence type="ECO:0000259" key="19">
    <source>
        <dbReference type="PROSITE" id="PS50948"/>
    </source>
</evidence>
<dbReference type="PANTHER" id="PTHR32444">
    <property type="entry name" value="BULB-TYPE LECTIN DOMAIN-CONTAINING PROTEIN"/>
    <property type="match status" value="1"/>
</dbReference>
<evidence type="ECO:0008006" key="22">
    <source>
        <dbReference type="Google" id="ProtNLM"/>
    </source>
</evidence>
<evidence type="ECO:0000256" key="1">
    <source>
        <dbReference type="ARBA" id="ARBA00004251"/>
    </source>
</evidence>
<feature type="signal peptide" evidence="16">
    <location>
        <begin position="1"/>
        <end position="22"/>
    </location>
</feature>
<dbReference type="FunFam" id="1.10.510.10:FF:000240">
    <property type="entry name" value="Lectin-domain containing receptor kinase A4.3"/>
    <property type="match status" value="1"/>
</dbReference>
<keyword evidence="9" id="KW-0547">Nucleotide-binding</keyword>
<feature type="domain" description="Apple" evidence="19">
    <location>
        <begin position="297"/>
        <end position="377"/>
    </location>
</feature>
<keyword evidence="10" id="KW-0067">ATP-binding</keyword>
<keyword evidence="6" id="KW-0812">Transmembrane</keyword>
<feature type="domain" description="Protein kinase" evidence="17">
    <location>
        <begin position="340"/>
        <end position="623"/>
    </location>
</feature>
<keyword evidence="12" id="KW-0472">Membrane</keyword>
<dbReference type="CDD" id="cd00028">
    <property type="entry name" value="B_lectin"/>
    <property type="match status" value="1"/>
</dbReference>
<comment type="subcellular location">
    <subcellularLocation>
        <location evidence="1">Cell membrane</location>
        <topology evidence="1">Single-pass type I membrane protein</topology>
    </subcellularLocation>
</comment>
<dbReference type="AlphaFoldDB" id="A0A7J8NDY3"/>
<evidence type="ECO:0000256" key="8">
    <source>
        <dbReference type="ARBA" id="ARBA00022734"/>
    </source>
</evidence>
<evidence type="ECO:0000256" key="14">
    <source>
        <dbReference type="ARBA" id="ARBA00023170"/>
    </source>
</evidence>
<evidence type="ECO:0000256" key="9">
    <source>
        <dbReference type="ARBA" id="ARBA00022741"/>
    </source>
</evidence>
<dbReference type="InterPro" id="IPR036426">
    <property type="entry name" value="Bulb-type_lectin_dom_sf"/>
</dbReference>
<accession>A0A7J8NDY3</accession>
<evidence type="ECO:0000256" key="6">
    <source>
        <dbReference type="ARBA" id="ARBA00022692"/>
    </source>
</evidence>
<gene>
    <name evidence="20" type="ORF">Golob_024453</name>
</gene>
<dbReference type="GO" id="GO:0005886">
    <property type="term" value="C:plasma membrane"/>
    <property type="evidence" value="ECO:0007669"/>
    <property type="project" value="UniProtKB-SubCell"/>
</dbReference>
<evidence type="ECO:0000256" key="5">
    <source>
        <dbReference type="ARBA" id="ARBA00022553"/>
    </source>
</evidence>
<evidence type="ECO:0000259" key="17">
    <source>
        <dbReference type="PROSITE" id="PS50011"/>
    </source>
</evidence>
<dbReference type="Gene3D" id="2.90.10.10">
    <property type="entry name" value="Bulb-type lectin domain"/>
    <property type="match status" value="1"/>
</dbReference>
<dbReference type="SUPFAM" id="SSF51110">
    <property type="entry name" value="alpha-D-mannose-specific plant lectins"/>
    <property type="match status" value="1"/>
</dbReference>
<evidence type="ECO:0000256" key="13">
    <source>
        <dbReference type="ARBA" id="ARBA00023157"/>
    </source>
</evidence>
<keyword evidence="5" id="KW-0597">Phosphoprotein</keyword>
<comment type="caution">
    <text evidence="20">The sequence shown here is derived from an EMBL/GenBank/DDBJ whole genome shotgun (WGS) entry which is preliminary data.</text>
</comment>
<keyword evidence="7 16" id="KW-0732">Signal</keyword>
<evidence type="ECO:0000313" key="20">
    <source>
        <dbReference type="EMBL" id="MBA0575135.1"/>
    </source>
</evidence>
<dbReference type="FunFam" id="3.50.4.10:FF:000002">
    <property type="entry name" value="G-type lectin S-receptor-like serine/threonine-protein kinase"/>
    <property type="match status" value="1"/>
</dbReference>
<evidence type="ECO:0000256" key="4">
    <source>
        <dbReference type="ARBA" id="ARBA00022475"/>
    </source>
</evidence>
<dbReference type="GO" id="GO:0048544">
    <property type="term" value="P:recognition of pollen"/>
    <property type="evidence" value="ECO:0007669"/>
    <property type="project" value="InterPro"/>
</dbReference>
<dbReference type="GO" id="GO:0002229">
    <property type="term" value="P:defense response to oomycetes"/>
    <property type="evidence" value="ECO:0007669"/>
    <property type="project" value="UniProtKB-ARBA"/>
</dbReference>
<dbReference type="InterPro" id="IPR008271">
    <property type="entry name" value="Ser/Thr_kinase_AS"/>
</dbReference>
<organism evidence="20 21">
    <name type="scientific">Gossypium lobatum</name>
    <dbReference type="NCBI Taxonomy" id="34289"/>
    <lineage>
        <taxon>Eukaryota</taxon>
        <taxon>Viridiplantae</taxon>
        <taxon>Streptophyta</taxon>
        <taxon>Embryophyta</taxon>
        <taxon>Tracheophyta</taxon>
        <taxon>Spermatophyta</taxon>
        <taxon>Magnoliopsida</taxon>
        <taxon>eudicotyledons</taxon>
        <taxon>Gunneridae</taxon>
        <taxon>Pentapetalae</taxon>
        <taxon>rosids</taxon>
        <taxon>malvids</taxon>
        <taxon>Malvales</taxon>
        <taxon>Malvaceae</taxon>
        <taxon>Malvoideae</taxon>
        <taxon>Gossypium</taxon>
    </lineage>
</organism>
<evidence type="ECO:0000259" key="18">
    <source>
        <dbReference type="PROSITE" id="PS50927"/>
    </source>
</evidence>
<dbReference type="Pfam" id="PF08276">
    <property type="entry name" value="PAN_2"/>
    <property type="match status" value="1"/>
</dbReference>
<dbReference type="GO" id="GO:0030246">
    <property type="term" value="F:carbohydrate binding"/>
    <property type="evidence" value="ECO:0007669"/>
    <property type="project" value="UniProtKB-KW"/>
</dbReference>
<evidence type="ECO:0000313" key="21">
    <source>
        <dbReference type="Proteomes" id="UP000593572"/>
    </source>
</evidence>
<dbReference type="SMART" id="SM00108">
    <property type="entry name" value="B_lectin"/>
    <property type="match status" value="1"/>
</dbReference>
<protein>
    <recommendedName>
        <fullName evidence="22">Non-specific serine/threonine protein kinase</fullName>
    </recommendedName>
</protein>
<feature type="domain" description="Bulb-type lectin" evidence="18">
    <location>
        <begin position="1"/>
        <end position="103"/>
    </location>
</feature>
<evidence type="ECO:0000256" key="2">
    <source>
        <dbReference type="ARBA" id="ARBA00008536"/>
    </source>
</evidence>
<comment type="similarity">
    <text evidence="2">In the N-terminal section; belongs to the leguminous lectin family.</text>
</comment>
<dbReference type="PANTHER" id="PTHR32444:SF183">
    <property type="entry name" value="APPLE DOMAIN-CONTAINING PROTEIN"/>
    <property type="match status" value="1"/>
</dbReference>
<evidence type="ECO:0000256" key="7">
    <source>
        <dbReference type="ARBA" id="ARBA00022729"/>
    </source>
</evidence>
<dbReference type="InterPro" id="IPR001480">
    <property type="entry name" value="Bulb-type_lectin_dom"/>
</dbReference>
<sequence>MEASAILLFCSFLSANLTISTAVDTLNATQLLKDANPESPLNGSSAILKLTKQGILILQIHNGSTIWRSNTSRPPGNPSATLLDSGNLVVKDENESNDPENFLWQSFDYPCDTLLEGTKLGRNLVTGLDRCLSSWKTPDDPSPGNFTYRLDISGFPEFVLRDSSVIRFRPGPWNGIRFSGTPELKPNKFFTVSVVINEKEVYGTYVLHDSSVLSRMVLTHDGLWERQTWTDGTQSWRVFVTVQMDPCDSYAQCGAYGSCNATDLKCGCLKGFVPKSQNVRDTDNRSYGYVRRTPLKCKSDGFLKYSNVKLPDSRRSWFNYSMNLDECKNLCARNCSCTAYSNLDIRNGGSECMLWFVDLIDIQQFSANGQDLYVRMVASELELETFVPKSSFSAKDQKEGLELPSFDLAETVLATDNFSLKNKLGQGGVLKDGREIAVKRSGGGLDEFKNEVIHIAKLQHRNLVKLLGYETQIKLLDWPTRYNIINGIARGLLYLHQDSRQRIIHRDLKAGNVLLDDEMNPKISDFGLARSFGEKETEANTNKVVGTYGYMAPEYAIDGLYSIKSDVFSYGVLVLEIITGKHNRGFCHPDHHLNLLGHAWRLFGEGKSMELVASTIRGTCIPS</sequence>
<dbReference type="EMBL" id="JABEZX010104457">
    <property type="protein sequence ID" value="MBA0575135.1"/>
    <property type="molecule type" value="Genomic_DNA"/>
</dbReference>
<dbReference type="GO" id="GO:0005524">
    <property type="term" value="F:ATP binding"/>
    <property type="evidence" value="ECO:0007669"/>
    <property type="project" value="UniProtKB-KW"/>
</dbReference>
<dbReference type="PROSITE" id="PS50948">
    <property type="entry name" value="PAN"/>
    <property type="match status" value="1"/>
</dbReference>
<keyword evidence="15" id="KW-0325">Glycoprotein</keyword>
<dbReference type="SMART" id="SM00473">
    <property type="entry name" value="PAN_AP"/>
    <property type="match status" value="1"/>
</dbReference>
<comment type="similarity">
    <text evidence="3">In the C-terminal section; belongs to the protein kinase superfamily. Ser/Thr protein kinase family.</text>
</comment>
<name>A0A7J8NDY3_9ROSI</name>
<feature type="chain" id="PRO_5029905519" description="Non-specific serine/threonine protein kinase" evidence="16">
    <location>
        <begin position="23"/>
        <end position="623"/>
    </location>
</feature>
<dbReference type="CDD" id="cd01098">
    <property type="entry name" value="PAN_AP_plant"/>
    <property type="match status" value="1"/>
</dbReference>
<dbReference type="PROSITE" id="PS50927">
    <property type="entry name" value="BULB_LECTIN"/>
    <property type="match status" value="1"/>
</dbReference>